<dbReference type="PANTHER" id="PTHR31001">
    <property type="entry name" value="UNCHARACTERIZED TRANSCRIPTIONAL REGULATORY PROTEIN"/>
    <property type="match status" value="1"/>
</dbReference>
<evidence type="ECO:0000256" key="3">
    <source>
        <dbReference type="SAM" id="MobiDB-lite"/>
    </source>
</evidence>
<dbReference type="InterPro" id="IPR050613">
    <property type="entry name" value="Sec_Metabolite_Reg"/>
</dbReference>
<evidence type="ECO:0000313" key="6">
    <source>
        <dbReference type="Proteomes" id="UP000293360"/>
    </source>
</evidence>
<keyword evidence="6" id="KW-1185">Reference proteome</keyword>
<dbReference type="EMBL" id="QJNU01000351">
    <property type="protein sequence ID" value="RYP01723.1"/>
    <property type="molecule type" value="Genomic_DNA"/>
</dbReference>
<gene>
    <name evidence="5" type="ORF">DL764_006116</name>
</gene>
<sequence length="624" mass="69374">MKQPNEEPPTRGDEAGHDLLPSLGSDNTASLSELFGYLEESESNSLGLLRRVAGLEQTHPNRENVAIPHELHSLVQIELDRMPGRPTINFLMQFFLSELNWMSLLVHPPSLMSQYESWWARRPPLAVDTLLTVADIDFAALVLRICSFASQFLPSASYTIDSVRGVPLATIRDTCSNVAANLERVAASINPRGSLVRVQHMCFAGLNSACEGRMMQSCTTLCTTIRVAQRLGFHREGPGTDSVPTNELEREMRRRVFCNLCIWDGLLSRQLDHVPFLNDGFNLESLPRMHLTPGIDRDSGAPEGFTERLLQVRLVAFWNDTKVEQSAGIDFHPTIAQERYERFQTEFLATLPPEFSLQPNLEWDEQLPKLPMQRQLLYITIFESICQNFRPLLLLEPARLRALPAHKQVVLSSQSRVLAMAALKVLDAVSALHAMLESTYTRFPAVLFHTFESAVLLLCLCIKDLLPGHDIEETAQLQTVDIAHVSAGGAVVDNPALDSGRIPEIDVSRERCIMAAEAALGRLQMLAEVSAMAEAGARSLSQLLQKAVDISTASTVRTAPRTRSSSRENAGQDPILSVSSVSWPVNEFSAADFTIDRGTPEWLASDSTMLNHLEELFRGEERES</sequence>
<organism evidence="5 6">
    <name type="scientific">Monosporascus ibericus</name>
    <dbReference type="NCBI Taxonomy" id="155417"/>
    <lineage>
        <taxon>Eukaryota</taxon>
        <taxon>Fungi</taxon>
        <taxon>Dikarya</taxon>
        <taxon>Ascomycota</taxon>
        <taxon>Pezizomycotina</taxon>
        <taxon>Sordariomycetes</taxon>
        <taxon>Xylariomycetidae</taxon>
        <taxon>Xylariales</taxon>
        <taxon>Xylariales incertae sedis</taxon>
        <taxon>Monosporascus</taxon>
    </lineage>
</organism>
<dbReference type="PANTHER" id="PTHR31001:SF87">
    <property type="entry name" value="COL-21"/>
    <property type="match status" value="1"/>
</dbReference>
<feature type="domain" description="Xylanolytic transcriptional activator regulatory" evidence="4">
    <location>
        <begin position="104"/>
        <end position="279"/>
    </location>
</feature>
<dbReference type="InterPro" id="IPR007219">
    <property type="entry name" value="XnlR_reg_dom"/>
</dbReference>
<proteinExistence type="predicted"/>
<protein>
    <recommendedName>
        <fullName evidence="4">Xylanolytic transcriptional activator regulatory domain-containing protein</fullName>
    </recommendedName>
</protein>
<evidence type="ECO:0000259" key="4">
    <source>
        <dbReference type="Pfam" id="PF04082"/>
    </source>
</evidence>
<dbReference type="OrthoDB" id="5344325at2759"/>
<reference evidence="5 6" key="1">
    <citation type="submission" date="2018-06" db="EMBL/GenBank/DDBJ databases">
        <title>Complete Genomes of Monosporascus.</title>
        <authorList>
            <person name="Robinson A.J."/>
            <person name="Natvig D.O."/>
        </authorList>
    </citation>
    <scope>NUCLEOTIDE SEQUENCE [LARGE SCALE GENOMIC DNA]</scope>
    <source>
        <strain evidence="5 6">CBS 110550</strain>
    </source>
</reference>
<dbReference type="AlphaFoldDB" id="A0A4Q4T9N2"/>
<dbReference type="GO" id="GO:0005634">
    <property type="term" value="C:nucleus"/>
    <property type="evidence" value="ECO:0007669"/>
    <property type="project" value="UniProtKB-SubCell"/>
</dbReference>
<name>A0A4Q4T9N2_9PEZI</name>
<dbReference type="Pfam" id="PF04082">
    <property type="entry name" value="Fungal_trans"/>
    <property type="match status" value="1"/>
</dbReference>
<feature type="compositionally biased region" description="Basic and acidic residues" evidence="3">
    <location>
        <begin position="1"/>
        <end position="17"/>
    </location>
</feature>
<evidence type="ECO:0000313" key="5">
    <source>
        <dbReference type="EMBL" id="RYP01723.1"/>
    </source>
</evidence>
<dbReference type="Proteomes" id="UP000293360">
    <property type="component" value="Unassembled WGS sequence"/>
</dbReference>
<evidence type="ECO:0000256" key="2">
    <source>
        <dbReference type="ARBA" id="ARBA00023242"/>
    </source>
</evidence>
<evidence type="ECO:0000256" key="1">
    <source>
        <dbReference type="ARBA" id="ARBA00004123"/>
    </source>
</evidence>
<dbReference type="CDD" id="cd12148">
    <property type="entry name" value="fungal_TF_MHR"/>
    <property type="match status" value="1"/>
</dbReference>
<accession>A0A4Q4T9N2</accession>
<comment type="caution">
    <text evidence="5">The sequence shown here is derived from an EMBL/GenBank/DDBJ whole genome shotgun (WGS) entry which is preliminary data.</text>
</comment>
<dbReference type="STRING" id="155417.A0A4Q4T9N2"/>
<feature type="region of interest" description="Disordered" evidence="3">
    <location>
        <begin position="1"/>
        <end position="23"/>
    </location>
</feature>
<comment type="subcellular location">
    <subcellularLocation>
        <location evidence="1">Nucleus</location>
    </subcellularLocation>
</comment>
<keyword evidence="2" id="KW-0539">Nucleus</keyword>